<accession>A0A1T4TI21</accession>
<dbReference type="Proteomes" id="UP000190092">
    <property type="component" value="Unassembled WGS sequence"/>
</dbReference>
<dbReference type="GO" id="GO:0030246">
    <property type="term" value="F:carbohydrate binding"/>
    <property type="evidence" value="ECO:0007669"/>
    <property type="project" value="InterPro"/>
</dbReference>
<dbReference type="RefSeq" id="WP_170921248.1">
    <property type="nucleotide sequence ID" value="NZ_FUWJ01000018.1"/>
</dbReference>
<dbReference type="InterPro" id="IPR011013">
    <property type="entry name" value="Gal_mutarotase_sf_dom"/>
</dbReference>
<dbReference type="STRING" id="225324.SAMN02745126_06317"/>
<dbReference type="Pfam" id="PF01263">
    <property type="entry name" value="Aldose_epim"/>
    <property type="match status" value="1"/>
</dbReference>
<dbReference type="GO" id="GO:0016853">
    <property type="term" value="F:isomerase activity"/>
    <property type="evidence" value="ECO:0007669"/>
    <property type="project" value="InterPro"/>
</dbReference>
<dbReference type="PROSITE" id="PS51257">
    <property type="entry name" value="PROKAR_LIPOPROTEIN"/>
    <property type="match status" value="1"/>
</dbReference>
<keyword evidence="2" id="KW-1185">Reference proteome</keyword>
<dbReference type="InterPro" id="IPR008183">
    <property type="entry name" value="Aldose_1/G6P_1-epimerase"/>
</dbReference>
<protein>
    <submittedName>
        <fullName evidence="1">Aldose 1-epimerase</fullName>
    </submittedName>
</protein>
<dbReference type="CDD" id="cd09021">
    <property type="entry name" value="Aldose_epim_Ec_YphB"/>
    <property type="match status" value="1"/>
</dbReference>
<evidence type="ECO:0000313" key="2">
    <source>
        <dbReference type="Proteomes" id="UP000190092"/>
    </source>
</evidence>
<organism evidence="1 2">
    <name type="scientific">Enhydrobacter aerosaccus</name>
    <dbReference type="NCBI Taxonomy" id="225324"/>
    <lineage>
        <taxon>Bacteria</taxon>
        <taxon>Pseudomonadati</taxon>
        <taxon>Pseudomonadota</taxon>
        <taxon>Alphaproteobacteria</taxon>
        <taxon>Hyphomicrobiales</taxon>
        <taxon>Enhydrobacter</taxon>
    </lineage>
</organism>
<dbReference type="InterPro" id="IPR014718">
    <property type="entry name" value="GH-type_carb-bd"/>
</dbReference>
<dbReference type="EMBL" id="FUWJ01000018">
    <property type="protein sequence ID" value="SKA40100.1"/>
    <property type="molecule type" value="Genomic_DNA"/>
</dbReference>
<reference evidence="2" key="1">
    <citation type="submission" date="2017-02" db="EMBL/GenBank/DDBJ databases">
        <authorList>
            <person name="Varghese N."/>
            <person name="Submissions S."/>
        </authorList>
    </citation>
    <scope>NUCLEOTIDE SEQUENCE [LARGE SCALE GENOMIC DNA]</scope>
    <source>
        <strain evidence="2">ATCC 27094</strain>
    </source>
</reference>
<proteinExistence type="predicted"/>
<evidence type="ECO:0000313" key="1">
    <source>
        <dbReference type="EMBL" id="SKA40100.1"/>
    </source>
</evidence>
<dbReference type="Gene3D" id="2.70.98.10">
    <property type="match status" value="1"/>
</dbReference>
<gene>
    <name evidence="1" type="ORF">SAMN02745126_06317</name>
</gene>
<name>A0A1T4TI21_9HYPH</name>
<dbReference type="SUPFAM" id="SSF74650">
    <property type="entry name" value="Galactose mutarotase-like"/>
    <property type="match status" value="1"/>
</dbReference>
<dbReference type="AlphaFoldDB" id="A0A1T4TI21"/>
<dbReference type="GO" id="GO:0005975">
    <property type="term" value="P:carbohydrate metabolic process"/>
    <property type="evidence" value="ECO:0007669"/>
    <property type="project" value="InterPro"/>
</dbReference>
<sequence>MTLLLLRAGRLAVDLAPSAGGSIACFRVDNVDVLRPMTAADIESGRGNNAAAYPLVPFSNRIANGRLDFEGQVFQLARNWPGVNHPMHGDGWSRSWRVMRADDKSVEIAFEHERAAASGGWPFRYRARQSYRLLADRLIVDMAIDNLEDRPVPAGIGLHPFFTREDDTDLCFAAPAVWHTDAEVLPVKRTPVPPEWDFSRLRCVNEVVLDNCFDGWGGRASIVWPRRRLRLDLEASELLRHLVVYVPPGQPYFCVEPVSHASGEVGALPLAPGATRRGEIVFRLSDL</sequence>